<comment type="caution">
    <text evidence="5">The sequence shown here is derived from an EMBL/GenBank/DDBJ whole genome shotgun (WGS) entry which is preliminary data.</text>
</comment>
<dbReference type="RefSeq" id="WP_353546401.1">
    <property type="nucleotide sequence ID" value="NZ_JAGKSB010000004.1"/>
</dbReference>
<dbReference type="Pfam" id="PF03477">
    <property type="entry name" value="ATP-cone"/>
    <property type="match status" value="1"/>
</dbReference>
<keyword evidence="2 3" id="KW-0067">ATP-binding</keyword>
<evidence type="ECO:0000256" key="1">
    <source>
        <dbReference type="ARBA" id="ARBA00022741"/>
    </source>
</evidence>
<dbReference type="PROSITE" id="PS51161">
    <property type="entry name" value="ATP_CONE"/>
    <property type="match status" value="1"/>
</dbReference>
<keyword evidence="5" id="KW-0540">Nuclease</keyword>
<dbReference type="InterPro" id="IPR005144">
    <property type="entry name" value="ATP-cone_dom"/>
</dbReference>
<feature type="domain" description="ATP-cone" evidence="4">
    <location>
        <begin position="1"/>
        <end position="82"/>
    </location>
</feature>
<keyword evidence="5" id="KW-0255">Endonuclease</keyword>
<reference evidence="5" key="1">
    <citation type="submission" date="2021-03" db="EMBL/GenBank/DDBJ databases">
        <authorList>
            <person name="Lu T."/>
            <person name="Wang Q."/>
            <person name="Han X."/>
        </authorList>
    </citation>
    <scope>NUCLEOTIDE SEQUENCE</scope>
    <source>
        <strain evidence="5">WQ 2009</strain>
    </source>
</reference>
<protein>
    <submittedName>
        <fullName evidence="5">Restriction endonuclease</fullName>
        <ecNumber evidence="5">3.1.21.-</ecNumber>
    </submittedName>
</protein>
<dbReference type="GO" id="GO:0004519">
    <property type="term" value="F:endonuclease activity"/>
    <property type="evidence" value="ECO:0007669"/>
    <property type="project" value="UniProtKB-KW"/>
</dbReference>
<dbReference type="SUPFAM" id="SSF52980">
    <property type="entry name" value="Restriction endonuclease-like"/>
    <property type="match status" value="1"/>
</dbReference>
<evidence type="ECO:0000259" key="4">
    <source>
        <dbReference type="PROSITE" id="PS51161"/>
    </source>
</evidence>
<dbReference type="InterPro" id="IPR011856">
    <property type="entry name" value="tRNA_endonuc-like_dom_sf"/>
</dbReference>
<keyword evidence="1 3" id="KW-0547">Nucleotide-binding</keyword>
<dbReference type="GO" id="GO:0009307">
    <property type="term" value="P:DNA restriction-modification system"/>
    <property type="evidence" value="ECO:0007669"/>
    <property type="project" value="InterPro"/>
</dbReference>
<evidence type="ECO:0000313" key="6">
    <source>
        <dbReference type="Proteomes" id="UP000679691"/>
    </source>
</evidence>
<dbReference type="Pfam" id="PF04471">
    <property type="entry name" value="Mrr_cat"/>
    <property type="match status" value="1"/>
</dbReference>
<evidence type="ECO:0000313" key="5">
    <source>
        <dbReference type="EMBL" id="MBP3942915.1"/>
    </source>
</evidence>
<dbReference type="EMBL" id="JAGKSB010000004">
    <property type="protein sequence ID" value="MBP3942915.1"/>
    <property type="molecule type" value="Genomic_DNA"/>
</dbReference>
<dbReference type="Proteomes" id="UP000679691">
    <property type="component" value="Unassembled WGS sequence"/>
</dbReference>
<dbReference type="GO" id="GO:0005524">
    <property type="term" value="F:ATP binding"/>
    <property type="evidence" value="ECO:0007669"/>
    <property type="project" value="UniProtKB-UniRule"/>
</dbReference>
<keyword evidence="6" id="KW-1185">Reference proteome</keyword>
<name>A0A8T4H9I1_9SPHI</name>
<evidence type="ECO:0000256" key="3">
    <source>
        <dbReference type="PROSITE-ProRule" id="PRU00492"/>
    </source>
</evidence>
<dbReference type="AlphaFoldDB" id="A0A8T4H9I1"/>
<proteinExistence type="predicted"/>
<gene>
    <name evidence="5" type="ORF">J5U18_04940</name>
</gene>
<organism evidence="5 6">
    <name type="scientific">Rhinopithecimicrobium faecis</name>
    <dbReference type="NCBI Taxonomy" id="2820698"/>
    <lineage>
        <taxon>Bacteria</taxon>
        <taxon>Pseudomonadati</taxon>
        <taxon>Bacteroidota</taxon>
        <taxon>Sphingobacteriia</taxon>
        <taxon>Sphingobacteriales</taxon>
        <taxon>Sphingobacteriaceae</taxon>
        <taxon>Rhinopithecimicrobium</taxon>
    </lineage>
</organism>
<accession>A0A8T4H9I1</accession>
<evidence type="ECO:0000256" key="2">
    <source>
        <dbReference type="ARBA" id="ARBA00022840"/>
    </source>
</evidence>
<sequence>MNVKKYSGELIPFNADSLKGSLAKSGASPELTEKVYQTITEKLYDGITTKELYKIAFQELKQLKNTYAARYSLKKAMRDLGPEGFYFEKWVAALLKEGGFQTITGKIVQGNAVTHEIDVIAAKDTEMLAIECKFRNDIDAKITVTTPMYFLSRFKDICDKSYTYFEKERKFTQGWLATNTYFTKDAINFAEYYHINLLSWDYPVDKSIKRRVDSAALYPITCLTSITKLEKDKLLAKRCILVKELAEQPELLDDLTMTNAKKKRTLNEAHELIKIKQEGA</sequence>
<keyword evidence="5" id="KW-0378">Hydrolase</keyword>
<dbReference type="EC" id="3.1.21.-" evidence="5"/>
<dbReference type="InterPro" id="IPR011335">
    <property type="entry name" value="Restrct_endonuc-II-like"/>
</dbReference>
<dbReference type="Gene3D" id="3.40.1350.10">
    <property type="match status" value="1"/>
</dbReference>
<dbReference type="GO" id="GO:0003677">
    <property type="term" value="F:DNA binding"/>
    <property type="evidence" value="ECO:0007669"/>
    <property type="project" value="InterPro"/>
</dbReference>
<dbReference type="InterPro" id="IPR007560">
    <property type="entry name" value="Restrct_endonuc_IV_Mrr"/>
</dbReference>
<dbReference type="GO" id="GO:0016787">
    <property type="term" value="F:hydrolase activity"/>
    <property type="evidence" value="ECO:0007669"/>
    <property type="project" value="UniProtKB-KW"/>
</dbReference>